<dbReference type="OrthoDB" id="396512at2"/>
<dbReference type="InterPro" id="IPR001173">
    <property type="entry name" value="Glyco_trans_2-like"/>
</dbReference>
<dbReference type="Proteomes" id="UP000233387">
    <property type="component" value="Unassembled WGS sequence"/>
</dbReference>
<dbReference type="PANTHER" id="PTHR22916">
    <property type="entry name" value="GLYCOSYLTRANSFERASE"/>
    <property type="match status" value="1"/>
</dbReference>
<dbReference type="Pfam" id="PF00535">
    <property type="entry name" value="Glycos_transf_2"/>
    <property type="match status" value="1"/>
</dbReference>
<evidence type="ECO:0000313" key="2">
    <source>
        <dbReference type="EMBL" id="PKQ70155.1"/>
    </source>
</evidence>
<dbReference type="RefSeq" id="WP_101358074.1">
    <property type="nucleotide sequence ID" value="NZ_NKXO01000010.1"/>
</dbReference>
<comment type="caution">
    <text evidence="2">The sequence shown here is derived from an EMBL/GenBank/DDBJ whole genome shotgun (WGS) entry which is preliminary data.</text>
</comment>
<reference evidence="2 3" key="1">
    <citation type="submission" date="2017-06" db="EMBL/GenBank/DDBJ databases">
        <title>Raineya orbicola gen. nov., sp. nov. a slightly thermophilic bacterium of the phylum Bacteroidetes and the description of Raineyaceae fam. nov.</title>
        <authorList>
            <person name="Albuquerque L."/>
            <person name="Polonia A.R.M."/>
            <person name="Barroso C."/>
            <person name="Froufe H.J.C."/>
            <person name="Lage O."/>
            <person name="Lobo-Da-Cunha A."/>
            <person name="Egas C."/>
            <person name="Da Costa M.S."/>
        </authorList>
    </citation>
    <scope>NUCLEOTIDE SEQUENCE [LARGE SCALE GENOMIC DNA]</scope>
    <source>
        <strain evidence="2 3">SPSPC-11</strain>
    </source>
</reference>
<keyword evidence="3" id="KW-1185">Reference proteome</keyword>
<feature type="domain" description="Glycosyltransferase 2-like" evidence="1">
    <location>
        <begin position="7"/>
        <end position="182"/>
    </location>
</feature>
<protein>
    <submittedName>
        <fullName evidence="2">Glycosyl transferase family 2</fullName>
    </submittedName>
</protein>
<dbReference type="SUPFAM" id="SSF53448">
    <property type="entry name" value="Nucleotide-diphospho-sugar transferases"/>
    <property type="match status" value="1"/>
</dbReference>
<keyword evidence="2" id="KW-0808">Transferase</keyword>
<dbReference type="PANTHER" id="PTHR22916:SF3">
    <property type="entry name" value="UDP-GLCNAC:BETAGAL BETA-1,3-N-ACETYLGLUCOSAMINYLTRANSFERASE-LIKE PROTEIN 1"/>
    <property type="match status" value="1"/>
</dbReference>
<name>A0A2N3IIK0_9BACT</name>
<dbReference type="Gene3D" id="3.90.550.10">
    <property type="entry name" value="Spore Coat Polysaccharide Biosynthesis Protein SpsA, Chain A"/>
    <property type="match status" value="1"/>
</dbReference>
<organism evidence="2 3">
    <name type="scientific">Raineya orbicola</name>
    <dbReference type="NCBI Taxonomy" id="2016530"/>
    <lineage>
        <taxon>Bacteria</taxon>
        <taxon>Pseudomonadati</taxon>
        <taxon>Bacteroidota</taxon>
        <taxon>Cytophagia</taxon>
        <taxon>Cytophagales</taxon>
        <taxon>Raineyaceae</taxon>
        <taxon>Raineya</taxon>
    </lineage>
</organism>
<dbReference type="EMBL" id="NKXO01000010">
    <property type="protein sequence ID" value="PKQ70155.1"/>
    <property type="molecule type" value="Genomic_DNA"/>
</dbReference>
<gene>
    <name evidence="2" type="ORF">Rain11_0815</name>
</gene>
<dbReference type="GO" id="GO:0016758">
    <property type="term" value="F:hexosyltransferase activity"/>
    <property type="evidence" value="ECO:0007669"/>
    <property type="project" value="UniProtKB-ARBA"/>
</dbReference>
<dbReference type="InterPro" id="IPR029044">
    <property type="entry name" value="Nucleotide-diphossugar_trans"/>
</dbReference>
<accession>A0A2N3IIK0</accession>
<sequence length="325" mass="38421">MNTPLVSVIALSYNHAPFIEIALQSLWKQSFQDWELIIVDDASSDNSPKIIRHFLKQNPCQKVKACILHEKNQGNCASFNQALSLADGKYIVDFALDDVMLANRLERQVDFFEKLSTKVGLIFSNAQIINEKGEFLKYHYPIDRQGRAKVKVPQENFFRAVLEKYFICPPTMMFRKSMLEELGGYDESLAYEDFDMWIRASQNYDFAYLDEVTTLYRKHQNSLSQRFYQKKQNILLQSTLKVLEKAYVYCKTEADFQALARNAHYHLRQCYFSENFELVEQYANFLKNKNLVGYKNCFTITILYLAEKKINLSWLYQMYYRFRYA</sequence>
<proteinExistence type="predicted"/>
<evidence type="ECO:0000313" key="3">
    <source>
        <dbReference type="Proteomes" id="UP000233387"/>
    </source>
</evidence>
<dbReference type="AlphaFoldDB" id="A0A2N3IIK0"/>
<evidence type="ECO:0000259" key="1">
    <source>
        <dbReference type="Pfam" id="PF00535"/>
    </source>
</evidence>